<evidence type="ECO:0000256" key="2">
    <source>
        <dbReference type="ARBA" id="ARBA00007019"/>
    </source>
</evidence>
<feature type="transmembrane region" description="Helical" evidence="12">
    <location>
        <begin position="420"/>
        <end position="438"/>
    </location>
</feature>
<dbReference type="Pfam" id="PF22776">
    <property type="entry name" value="K_trans_C"/>
    <property type="match status" value="1"/>
</dbReference>
<keyword evidence="7 12" id="KW-0769">Symport</keyword>
<gene>
    <name evidence="12" type="primary">kup</name>
    <name evidence="15" type="ORF">SAMN05444583_14015</name>
</gene>
<dbReference type="InterPro" id="IPR003855">
    <property type="entry name" value="K+_transporter"/>
</dbReference>
<comment type="similarity">
    <text evidence="2 12">Belongs to the HAK/KUP transporter (TC 2.A.72) family.</text>
</comment>
<feature type="transmembrane region" description="Helical" evidence="12">
    <location>
        <begin position="285"/>
        <end position="310"/>
    </location>
</feature>
<evidence type="ECO:0000256" key="8">
    <source>
        <dbReference type="ARBA" id="ARBA00022958"/>
    </source>
</evidence>
<evidence type="ECO:0000256" key="1">
    <source>
        <dbReference type="ARBA" id="ARBA00004141"/>
    </source>
</evidence>
<keyword evidence="3 12" id="KW-0813">Transport</keyword>
<dbReference type="GO" id="GO:0015293">
    <property type="term" value="F:symporter activity"/>
    <property type="evidence" value="ECO:0007669"/>
    <property type="project" value="UniProtKB-UniRule"/>
</dbReference>
<feature type="transmembrane region" description="Helical" evidence="12">
    <location>
        <begin position="44"/>
        <end position="66"/>
    </location>
</feature>
<dbReference type="InterPro" id="IPR053952">
    <property type="entry name" value="K_trans_C"/>
</dbReference>
<comment type="subcellular location">
    <subcellularLocation>
        <location evidence="12">Cell membrane</location>
        <topology evidence="12">Multi-pass membrane protein</topology>
    </subcellularLocation>
    <subcellularLocation>
        <location evidence="1">Membrane</location>
        <topology evidence="1">Multi-pass membrane protein</topology>
    </subcellularLocation>
</comment>
<evidence type="ECO:0000256" key="4">
    <source>
        <dbReference type="ARBA" id="ARBA00022475"/>
    </source>
</evidence>
<protein>
    <recommendedName>
        <fullName evidence="12">Probable potassium transport system protein Kup</fullName>
    </recommendedName>
</protein>
<dbReference type="EMBL" id="FOAW01000040">
    <property type="protein sequence ID" value="SEM45817.1"/>
    <property type="molecule type" value="Genomic_DNA"/>
</dbReference>
<keyword evidence="6 12" id="KW-0812">Transmembrane</keyword>
<sequence>MRAAVVVGALGVVFGDIGTSPIYTIQTVFNPEDPHPVPISVNNVYGVVSLIFWSVMLIVTVTYVLLVMRADNDGEGGVMALITLLRRLGGARGSRVTAVLAGLGIFGAALFFGDSMITPAISVLSAVEGLKVVEPGLEEWIVPITAVIIVCLFSVQRRGTAAVGRLFGPVMILWFVSIGACGIAGIARHPEILKALSPTYALSFMFGHFGIAFFALAAVVLAVTGAEALYADMGHFGRRAITRGWLLLVLPACVLSYFGQGALLLGDESAVGSPFFLLAPGWARWPMVLLATAATVIASQAVITGAYSVASQAAQLGYLPRLRVAHTSESTIGQIYVPWINWVLMVSVLTLVFAFRSSAALAYAFGMAVTATITITTLLFFYIARIKWGTPRWVIAIGAGCLLVVDLLFLAANLTKLVHGAWLPLLIGLTAFTVMTTWQRGRAIVTRAREQAEGPLPAFVEQLRDHQPPLLRVPGTAVFLNRGKQTAPLAMRANVEHNRVLHQHVVILSIDTLPVPRVPDAERTDVDALGYAEDGLIHVTAHFGYMQTPNIPDALRLLDSAVTEGPITIDDASYFLSKIELKKGPAPTMALWRKRLFIATSYITADAAEYFGLPGERTVIMGSRIDV</sequence>
<evidence type="ECO:0000256" key="3">
    <source>
        <dbReference type="ARBA" id="ARBA00022448"/>
    </source>
</evidence>
<keyword evidence="11 12" id="KW-0472">Membrane</keyword>
<dbReference type="InterPro" id="IPR023051">
    <property type="entry name" value="Kup"/>
</dbReference>
<name>A0A1H7YKL3_9NOCA</name>
<evidence type="ECO:0000256" key="9">
    <source>
        <dbReference type="ARBA" id="ARBA00022989"/>
    </source>
</evidence>
<dbReference type="Pfam" id="PF02705">
    <property type="entry name" value="K_trans"/>
    <property type="match status" value="1"/>
</dbReference>
<feature type="transmembrane region" description="Helical" evidence="12">
    <location>
        <begin position="244"/>
        <end position="265"/>
    </location>
</feature>
<evidence type="ECO:0000256" key="11">
    <source>
        <dbReference type="ARBA" id="ARBA00023136"/>
    </source>
</evidence>
<dbReference type="InterPro" id="IPR053951">
    <property type="entry name" value="K_trans_N"/>
</dbReference>
<feature type="domain" description="K+ potassium transporter integral membrane" evidence="13">
    <location>
        <begin position="6"/>
        <end position="460"/>
    </location>
</feature>
<feature type="transmembrane region" description="Helical" evidence="12">
    <location>
        <begin position="137"/>
        <end position="155"/>
    </location>
</feature>
<evidence type="ECO:0000256" key="5">
    <source>
        <dbReference type="ARBA" id="ARBA00022538"/>
    </source>
</evidence>
<feature type="transmembrane region" description="Helical" evidence="12">
    <location>
        <begin position="96"/>
        <end position="117"/>
    </location>
</feature>
<evidence type="ECO:0000259" key="13">
    <source>
        <dbReference type="Pfam" id="PF02705"/>
    </source>
</evidence>
<accession>A0A1H7YKL3</accession>
<keyword evidence="9 12" id="KW-1133">Transmembrane helix</keyword>
<proteinExistence type="inferred from homology"/>
<dbReference type="HAMAP" id="MF_01522">
    <property type="entry name" value="Kup"/>
    <property type="match status" value="1"/>
</dbReference>
<comment type="catalytic activity">
    <reaction evidence="12">
        <text>K(+)(in) + H(+)(in) = K(+)(out) + H(+)(out)</text>
        <dbReference type="Rhea" id="RHEA:28490"/>
        <dbReference type="ChEBI" id="CHEBI:15378"/>
        <dbReference type="ChEBI" id="CHEBI:29103"/>
    </reaction>
</comment>
<dbReference type="GO" id="GO:0005886">
    <property type="term" value="C:plasma membrane"/>
    <property type="evidence" value="ECO:0007669"/>
    <property type="project" value="UniProtKB-SubCell"/>
</dbReference>
<feature type="transmembrane region" description="Helical" evidence="12">
    <location>
        <begin position="167"/>
        <end position="187"/>
    </location>
</feature>
<dbReference type="AlphaFoldDB" id="A0A1H7YKL3"/>
<evidence type="ECO:0000313" key="15">
    <source>
        <dbReference type="EMBL" id="SEM45817.1"/>
    </source>
</evidence>
<evidence type="ECO:0000256" key="12">
    <source>
        <dbReference type="HAMAP-Rule" id="MF_01522"/>
    </source>
</evidence>
<organism evidence="15 16">
    <name type="scientific">Rhodococcus maanshanensis</name>
    <dbReference type="NCBI Taxonomy" id="183556"/>
    <lineage>
        <taxon>Bacteria</taxon>
        <taxon>Bacillati</taxon>
        <taxon>Actinomycetota</taxon>
        <taxon>Actinomycetes</taxon>
        <taxon>Mycobacteriales</taxon>
        <taxon>Nocardiaceae</taxon>
        <taxon>Rhodococcus</taxon>
    </lineage>
</organism>
<evidence type="ECO:0000259" key="14">
    <source>
        <dbReference type="Pfam" id="PF22776"/>
    </source>
</evidence>
<reference evidence="16" key="1">
    <citation type="submission" date="2016-10" db="EMBL/GenBank/DDBJ databases">
        <authorList>
            <person name="Varghese N."/>
            <person name="Submissions S."/>
        </authorList>
    </citation>
    <scope>NUCLEOTIDE SEQUENCE [LARGE SCALE GENOMIC DNA]</scope>
    <source>
        <strain evidence="16">DSM 44675</strain>
    </source>
</reference>
<dbReference type="GO" id="GO:0015079">
    <property type="term" value="F:potassium ion transmembrane transporter activity"/>
    <property type="evidence" value="ECO:0007669"/>
    <property type="project" value="UniProtKB-UniRule"/>
</dbReference>
<keyword evidence="5 12" id="KW-0633">Potassium transport</keyword>
<evidence type="ECO:0000313" key="16">
    <source>
        <dbReference type="Proteomes" id="UP000198677"/>
    </source>
</evidence>
<feature type="domain" description="K+ potassium transporter C-terminal" evidence="14">
    <location>
        <begin position="474"/>
        <end position="625"/>
    </location>
</feature>
<dbReference type="PANTHER" id="PTHR30540">
    <property type="entry name" value="OSMOTIC STRESS POTASSIUM TRANSPORTER"/>
    <property type="match status" value="1"/>
</dbReference>
<evidence type="ECO:0000256" key="6">
    <source>
        <dbReference type="ARBA" id="ARBA00022692"/>
    </source>
</evidence>
<feature type="transmembrane region" description="Helical" evidence="12">
    <location>
        <begin position="361"/>
        <end position="381"/>
    </location>
</feature>
<dbReference type="Proteomes" id="UP000198677">
    <property type="component" value="Unassembled WGS sequence"/>
</dbReference>
<keyword evidence="4 12" id="KW-1003">Cell membrane</keyword>
<keyword evidence="8 12" id="KW-0630">Potassium</keyword>
<evidence type="ECO:0000256" key="10">
    <source>
        <dbReference type="ARBA" id="ARBA00023065"/>
    </source>
</evidence>
<keyword evidence="10 12" id="KW-0406">Ion transport</keyword>
<feature type="transmembrane region" description="Helical" evidence="12">
    <location>
        <begin position="199"/>
        <end position="223"/>
    </location>
</feature>
<feature type="transmembrane region" description="Helical" evidence="12">
    <location>
        <begin position="393"/>
        <end position="414"/>
    </location>
</feature>
<dbReference type="PANTHER" id="PTHR30540:SF79">
    <property type="entry name" value="LOW AFFINITY POTASSIUM TRANSPORT SYSTEM PROTEIN KUP"/>
    <property type="match status" value="1"/>
</dbReference>
<comment type="function">
    <text evidence="12">Transport of potassium into the cell. Likely operates as a K(+):H(+) symporter.</text>
</comment>
<keyword evidence="16" id="KW-1185">Reference proteome</keyword>
<feature type="transmembrane region" description="Helical" evidence="12">
    <location>
        <begin position="331"/>
        <end position="355"/>
    </location>
</feature>
<evidence type="ECO:0000256" key="7">
    <source>
        <dbReference type="ARBA" id="ARBA00022847"/>
    </source>
</evidence>